<dbReference type="InterPro" id="IPR045004">
    <property type="entry name" value="ECH_dom"/>
</dbReference>
<feature type="domain" description="Enoyl-CoA hydratase/isomerase" evidence="3">
    <location>
        <begin position="51"/>
        <end position="383"/>
    </location>
</feature>
<dbReference type="NCBIfam" id="NF004127">
    <property type="entry name" value="PRK05617.1"/>
    <property type="match status" value="1"/>
</dbReference>
<comment type="similarity">
    <text evidence="2">Belongs to the enoyl-CoA hydratase/isomerase family.</text>
</comment>
<dbReference type="Pfam" id="PF16113">
    <property type="entry name" value="ECH_2"/>
    <property type="match status" value="1"/>
</dbReference>
<dbReference type="EC" id="3.1.2.4" evidence="2"/>
<evidence type="ECO:0000313" key="4">
    <source>
        <dbReference type="EMBL" id="KAK4738575.1"/>
    </source>
</evidence>
<dbReference type="EMBL" id="JAWPEI010000001">
    <property type="protein sequence ID" value="KAK4738575.1"/>
    <property type="molecule type" value="Genomic_DNA"/>
</dbReference>
<gene>
    <name evidence="4" type="ORF">R3W88_002272</name>
</gene>
<dbReference type="AlphaFoldDB" id="A0AAV9MNZ7"/>
<dbReference type="GO" id="GO:0003860">
    <property type="term" value="F:3-hydroxyisobutyryl-CoA hydrolase activity"/>
    <property type="evidence" value="ECO:0007669"/>
    <property type="project" value="UniProtKB-UniRule"/>
</dbReference>
<protein>
    <recommendedName>
        <fullName evidence="2">3-hydroxyisobutyryl-CoA hydrolase</fullName>
        <shortName evidence="2">HIB-CoA hydrolase</shortName>
        <shortName evidence="2">HIBYL-CoA-H</shortName>
        <ecNumber evidence="2">3.1.2.4</ecNumber>
    </recommendedName>
    <alternativeName>
        <fullName evidence="2">3-hydroxyisobutyryl-coenzyme A hydrolase</fullName>
    </alternativeName>
</protein>
<keyword evidence="5" id="KW-1185">Reference proteome</keyword>
<sequence length="404" mass="44876">MQSVKSTSILRRFLQKSRLVSQSRSFCGVSSNVLIDEPESTVLVEGKASSRTAILNRPHVLNAINYSIASRLMKLYKSWEDDPDIGFVVLKGNDRAFSAGGDIVSLYNLLKQGNFQDCKEFCWTMYSLVYVVGTYLKPHVALLNGVTMGGGAGISIPGTFRVATEKTVFATPETLIGYHPDAGASFYLSRLPGYLGEYLALTGDKISGAEMISCGLATHYSHSAKIRLIEEQLGTLITDDPSVIERSLENWGEIVHPDPASILHRIGTLDKCFSHDTVEEIIDALESKAAKQDAWCVATLRKLQETSPLSLKVSLRSIREGRHQTLDKCLRREYRMSVQALSGQITSDFCEGVRARLVDRDLAPKWNPPTLEKVTDDMVDQYFSPLTAFEPELELPTQQREAFT</sequence>
<organism evidence="4 5">
    <name type="scientific">Solanum pinnatisectum</name>
    <name type="common">tansyleaf nightshade</name>
    <dbReference type="NCBI Taxonomy" id="50273"/>
    <lineage>
        <taxon>Eukaryota</taxon>
        <taxon>Viridiplantae</taxon>
        <taxon>Streptophyta</taxon>
        <taxon>Embryophyta</taxon>
        <taxon>Tracheophyta</taxon>
        <taxon>Spermatophyta</taxon>
        <taxon>Magnoliopsida</taxon>
        <taxon>eudicotyledons</taxon>
        <taxon>Gunneridae</taxon>
        <taxon>Pentapetalae</taxon>
        <taxon>asterids</taxon>
        <taxon>lamiids</taxon>
        <taxon>Solanales</taxon>
        <taxon>Solanaceae</taxon>
        <taxon>Solanoideae</taxon>
        <taxon>Solaneae</taxon>
        <taxon>Solanum</taxon>
    </lineage>
</organism>
<keyword evidence="1 2" id="KW-0378">Hydrolase</keyword>
<reference evidence="4 5" key="1">
    <citation type="submission" date="2023-10" db="EMBL/GenBank/DDBJ databases">
        <title>Genome-Wide Identification Analysis in wild type Solanum Pinnatisectum Reveals Some Genes Defensing Phytophthora Infestans.</title>
        <authorList>
            <person name="Sun C."/>
        </authorList>
    </citation>
    <scope>NUCLEOTIDE SEQUENCE [LARGE SCALE GENOMIC DNA]</scope>
    <source>
        <strain evidence="4">LQN</strain>
        <tissue evidence="4">Leaf</tissue>
    </source>
</reference>
<proteinExistence type="inferred from homology"/>
<evidence type="ECO:0000313" key="5">
    <source>
        <dbReference type="Proteomes" id="UP001311915"/>
    </source>
</evidence>
<dbReference type="SUPFAM" id="SSF52096">
    <property type="entry name" value="ClpP/crotonase"/>
    <property type="match status" value="1"/>
</dbReference>
<dbReference type="InterPro" id="IPR029045">
    <property type="entry name" value="ClpP/crotonase-like_dom_sf"/>
</dbReference>
<dbReference type="Proteomes" id="UP001311915">
    <property type="component" value="Unassembled WGS sequence"/>
</dbReference>
<comment type="catalytic activity">
    <reaction evidence="2">
        <text>3-hydroxy-2-methylpropanoyl-CoA + H2O = 3-hydroxy-2-methylpropanoate + CoA + H(+)</text>
        <dbReference type="Rhea" id="RHEA:20888"/>
        <dbReference type="ChEBI" id="CHEBI:11805"/>
        <dbReference type="ChEBI" id="CHEBI:15377"/>
        <dbReference type="ChEBI" id="CHEBI:15378"/>
        <dbReference type="ChEBI" id="CHEBI:57287"/>
        <dbReference type="ChEBI" id="CHEBI:57340"/>
        <dbReference type="EC" id="3.1.2.4"/>
    </reaction>
</comment>
<dbReference type="CDD" id="cd06558">
    <property type="entry name" value="crotonase-like"/>
    <property type="match status" value="1"/>
</dbReference>
<dbReference type="Gene3D" id="3.90.226.10">
    <property type="entry name" value="2-enoyl-CoA Hydratase, Chain A, domain 1"/>
    <property type="match status" value="1"/>
</dbReference>
<dbReference type="PANTHER" id="PTHR43176">
    <property type="entry name" value="3-HYDROXYISOBUTYRYL-COA HYDROLASE-RELATED"/>
    <property type="match status" value="1"/>
</dbReference>
<evidence type="ECO:0000256" key="1">
    <source>
        <dbReference type="ARBA" id="ARBA00022801"/>
    </source>
</evidence>
<dbReference type="FunFam" id="3.90.226.10:FF:000027">
    <property type="entry name" value="Probable 3-hydroxyisobutyryl-CoA hydrolase 2"/>
    <property type="match status" value="1"/>
</dbReference>
<dbReference type="GO" id="GO:0006574">
    <property type="term" value="P:L-valine catabolic process"/>
    <property type="evidence" value="ECO:0007669"/>
    <property type="project" value="UniProtKB-UniRule"/>
</dbReference>
<evidence type="ECO:0000256" key="2">
    <source>
        <dbReference type="RuleBase" id="RU369070"/>
    </source>
</evidence>
<accession>A0AAV9MNZ7</accession>
<comment type="caution">
    <text evidence="4">The sequence shown here is derived from an EMBL/GenBank/DDBJ whole genome shotgun (WGS) entry which is preliminary data.</text>
</comment>
<dbReference type="InterPro" id="IPR032259">
    <property type="entry name" value="HIBYL-CoA-H"/>
</dbReference>
<name>A0AAV9MNZ7_9SOLN</name>
<evidence type="ECO:0000259" key="3">
    <source>
        <dbReference type="Pfam" id="PF16113"/>
    </source>
</evidence>
<comment type="function">
    <text evidence="2">Hydrolyzes 3-hydroxyisobutyryl-CoA (HIBYL-CoA), a saline catabolite. Has high activity toward isobutyryl-CoA. Could be an isobutyryl-CoA dehydrogenase that functions in valine catabolism.</text>
</comment>
<dbReference type="PANTHER" id="PTHR43176:SF4">
    <property type="entry name" value="3-HYDROXYISOBUTYRYL-COA HYDROLASE-LIKE PROTEIN 1, MITOCHONDRIAL"/>
    <property type="match status" value="1"/>
</dbReference>
<comment type="pathway">
    <text evidence="2">Amino-acid degradation; L-valine degradation.</text>
</comment>